<dbReference type="InterPro" id="IPR002710">
    <property type="entry name" value="Dilute_dom"/>
</dbReference>
<dbReference type="Gene3D" id="1.25.40.20">
    <property type="entry name" value="Ankyrin repeat-containing domain"/>
    <property type="match status" value="1"/>
</dbReference>
<evidence type="ECO:0000256" key="1">
    <source>
        <dbReference type="PROSITE-ProRule" id="PRU00023"/>
    </source>
</evidence>
<feature type="compositionally biased region" description="Low complexity" evidence="2">
    <location>
        <begin position="672"/>
        <end position="682"/>
    </location>
</feature>
<comment type="caution">
    <text evidence="4">The sequence shown here is derived from an EMBL/GenBank/DDBJ whole genome shotgun (WGS) entry which is preliminary data.</text>
</comment>
<evidence type="ECO:0000313" key="4">
    <source>
        <dbReference type="EMBL" id="GMM51900.1"/>
    </source>
</evidence>
<accession>A0AAV5RKF7</accession>
<feature type="domain" description="Dilute" evidence="3">
    <location>
        <begin position="315"/>
        <end position="627"/>
    </location>
</feature>
<feature type="region of interest" description="Disordered" evidence="2">
    <location>
        <begin position="638"/>
        <end position="699"/>
    </location>
</feature>
<feature type="region of interest" description="Disordered" evidence="2">
    <location>
        <begin position="1"/>
        <end position="105"/>
    </location>
</feature>
<dbReference type="PROSITE" id="PS51126">
    <property type="entry name" value="DILUTE"/>
    <property type="match status" value="1"/>
</dbReference>
<dbReference type="SMART" id="SM01132">
    <property type="entry name" value="DIL"/>
    <property type="match status" value="1"/>
</dbReference>
<proteinExistence type="predicted"/>
<dbReference type="GO" id="GO:0051020">
    <property type="term" value="F:GTPase binding"/>
    <property type="evidence" value="ECO:0007669"/>
    <property type="project" value="TreeGrafter"/>
</dbReference>
<gene>
    <name evidence="4" type="ORF">DASB73_028630</name>
</gene>
<feature type="region of interest" description="Disordered" evidence="2">
    <location>
        <begin position="797"/>
        <end position="832"/>
    </location>
</feature>
<dbReference type="Pfam" id="PF01843">
    <property type="entry name" value="DIL"/>
    <property type="match status" value="1"/>
</dbReference>
<feature type="compositionally biased region" description="Basic and acidic residues" evidence="2">
    <location>
        <begin position="68"/>
        <end position="93"/>
    </location>
</feature>
<dbReference type="PROSITE" id="PS50088">
    <property type="entry name" value="ANK_REPEAT"/>
    <property type="match status" value="2"/>
</dbReference>
<dbReference type="SUPFAM" id="SSF48403">
    <property type="entry name" value="Ankyrin repeat"/>
    <property type="match status" value="1"/>
</dbReference>
<dbReference type="InterPro" id="IPR052072">
    <property type="entry name" value="Vascular_dev_regulator"/>
</dbReference>
<feature type="repeat" description="ANK" evidence="1">
    <location>
        <begin position="93"/>
        <end position="125"/>
    </location>
</feature>
<feature type="compositionally biased region" description="Polar residues" evidence="2">
    <location>
        <begin position="31"/>
        <end position="52"/>
    </location>
</feature>
<evidence type="ECO:0000259" key="3">
    <source>
        <dbReference type="PROSITE" id="PS51126"/>
    </source>
</evidence>
<dbReference type="Pfam" id="PF12796">
    <property type="entry name" value="Ank_2"/>
    <property type="match status" value="1"/>
</dbReference>
<dbReference type="SMART" id="SM00248">
    <property type="entry name" value="ANK"/>
    <property type="match status" value="2"/>
</dbReference>
<name>A0AAV5RKF7_STABA</name>
<dbReference type="PANTHER" id="PTHR16027">
    <property type="entry name" value="DILUTE DOMAIN-CONTAINING PROTEIN YPR089W"/>
    <property type="match status" value="1"/>
</dbReference>
<dbReference type="PANTHER" id="PTHR16027:SF6">
    <property type="entry name" value="DILUTE DOMAIN-CONTAINING PROTEIN"/>
    <property type="match status" value="1"/>
</dbReference>
<keyword evidence="5" id="KW-1185">Reference proteome</keyword>
<evidence type="ECO:0000313" key="5">
    <source>
        <dbReference type="Proteomes" id="UP001362899"/>
    </source>
</evidence>
<dbReference type="Proteomes" id="UP001362899">
    <property type="component" value="Unassembled WGS sequence"/>
</dbReference>
<dbReference type="AlphaFoldDB" id="A0AAV5RKF7"/>
<dbReference type="EMBL" id="BTGC01000008">
    <property type="protein sequence ID" value="GMM51900.1"/>
    <property type="molecule type" value="Genomic_DNA"/>
</dbReference>
<dbReference type="PROSITE" id="PS50297">
    <property type="entry name" value="ANK_REP_REGION"/>
    <property type="match status" value="2"/>
</dbReference>
<protein>
    <recommendedName>
        <fullName evidence="3">Dilute domain-containing protein</fullName>
    </recommendedName>
</protein>
<organism evidence="4 5">
    <name type="scientific">Starmerella bacillaris</name>
    <name type="common">Yeast</name>
    <name type="synonym">Candida zemplinina</name>
    <dbReference type="NCBI Taxonomy" id="1247836"/>
    <lineage>
        <taxon>Eukaryota</taxon>
        <taxon>Fungi</taxon>
        <taxon>Dikarya</taxon>
        <taxon>Ascomycota</taxon>
        <taxon>Saccharomycotina</taxon>
        <taxon>Dipodascomycetes</taxon>
        <taxon>Dipodascales</taxon>
        <taxon>Trichomonascaceae</taxon>
        <taxon>Starmerella</taxon>
    </lineage>
</organism>
<sequence length="832" mass="94504">MPLTGTEPSDDLISFDTDVQDTRTETLPRDSMNSTQETLPSFNDSPNSSMRSLSPERLDLNASQSTESLEKSQELKENTLDVDTRNVNEKDHNGSTALHHASASGNSATVSSLLADGADKDSIDSKMWTPLMWATFNNHLEVVKLLLEAHAETGLKNADNQTAFDLITDHDSETYQYLLETGFIIAENSLLGSTLYHPPVEPEAPLMPMFDKTPMFSSMDMDTHSPELEEFDTSLDIDIETPDLNLTNFDWETFKIRDSLALPRELIPDFLDQVITEYKPSLNSGKPSVSADAMFLASRYFFYCGTSESFTEFLSPIIRRIELCVQEKNKVTDLAYLSYWLANSEILLYYLRKDKGMESATKQDFQPAFEQLIRNIINLVEHAASVIIDPLLEPCLLDYDSIPEYGKVQYKDEWKLFKSKLKLRDDRQDVAQKHMMPPTQESLIKRPRPSKITSILSSILLLFQMFSVHPETQLQILAKLLYKKSCFLFNKLVGHGKKRYLNRRRAIQVRLNTSVIEDWCRNNNFRPENIEIDNKIYRFKSLGEVGTTFLQPLTSILAWLQTFTALVDVSKSNYTKDSNDSSQFALDDFKALNPRQLLHTASHYRYETDETRLSKEYKRQLQAAVRDFDNENVTRQLERTALGETDPDTTNHQKNKDDDNNDTNETSDSAETNEGNYGNEGNDPNDTSSSDIDIEKGKNRDYGSAQLPFSYSNITSDLTKCYILSTYQLPVSEELQLDPNILGIDYVPALADCTAFWGDKDVSGLTIKQGAKYLVPTLQPELAESLNILEAEYTKDVPQDEQVVEEPVSASKKPVQGDESFEDLNPWADSPW</sequence>
<reference evidence="4 5" key="1">
    <citation type="journal article" date="2023" name="Elife">
        <title>Identification of key yeast species and microbe-microbe interactions impacting larval growth of Drosophila in the wild.</title>
        <authorList>
            <person name="Mure A."/>
            <person name="Sugiura Y."/>
            <person name="Maeda R."/>
            <person name="Honda K."/>
            <person name="Sakurai N."/>
            <person name="Takahashi Y."/>
            <person name="Watada M."/>
            <person name="Katoh T."/>
            <person name="Gotoh A."/>
            <person name="Gotoh Y."/>
            <person name="Taniguchi I."/>
            <person name="Nakamura K."/>
            <person name="Hayashi T."/>
            <person name="Katayama T."/>
            <person name="Uemura T."/>
            <person name="Hattori Y."/>
        </authorList>
    </citation>
    <scope>NUCLEOTIDE SEQUENCE [LARGE SCALE GENOMIC DNA]</scope>
    <source>
        <strain evidence="4 5">SB-73</strain>
    </source>
</reference>
<dbReference type="InterPro" id="IPR002110">
    <property type="entry name" value="Ankyrin_rpt"/>
</dbReference>
<feature type="compositionally biased region" description="Basic and acidic residues" evidence="2">
    <location>
        <begin position="649"/>
        <end position="658"/>
    </location>
</feature>
<evidence type="ECO:0000256" key="2">
    <source>
        <dbReference type="SAM" id="MobiDB-lite"/>
    </source>
</evidence>
<dbReference type="InterPro" id="IPR036770">
    <property type="entry name" value="Ankyrin_rpt-contain_sf"/>
</dbReference>
<keyword evidence="1" id="KW-0040">ANK repeat</keyword>
<feature type="repeat" description="ANK" evidence="1">
    <location>
        <begin position="126"/>
        <end position="158"/>
    </location>
</feature>